<name>A0A4V3RKC1_9MICO</name>
<dbReference type="InterPro" id="IPR004675">
    <property type="entry name" value="AhpD_core"/>
</dbReference>
<proteinExistence type="predicted"/>
<dbReference type="SUPFAM" id="SSF69118">
    <property type="entry name" value="AhpD-like"/>
    <property type="match status" value="1"/>
</dbReference>
<dbReference type="InterPro" id="IPR003779">
    <property type="entry name" value="CMD-like"/>
</dbReference>
<reference evidence="2 3" key="1">
    <citation type="submission" date="2019-04" db="EMBL/GenBank/DDBJ databases">
        <title>Microbes associate with the intestines of laboratory mice.</title>
        <authorList>
            <person name="Navarre W."/>
            <person name="Wong E."/>
            <person name="Huang K."/>
            <person name="Tropini C."/>
            <person name="Ng K."/>
            <person name="Yu B."/>
        </authorList>
    </citation>
    <scope>NUCLEOTIDE SEQUENCE [LARGE SCALE GENOMIC DNA]</scope>
    <source>
        <strain evidence="2 3">NM46_B2-13</strain>
    </source>
</reference>
<accession>A0A4V3RKC1</accession>
<dbReference type="RefSeq" id="WP_135948407.1">
    <property type="nucleotide sequence ID" value="NZ_SRYO01000001.1"/>
</dbReference>
<protein>
    <submittedName>
        <fullName evidence="2">Carboxymuconolactone decarboxylase family protein</fullName>
    </submittedName>
</protein>
<organism evidence="2 3">
    <name type="scientific">Microbacterium laevaniformans</name>
    <dbReference type="NCBI Taxonomy" id="36807"/>
    <lineage>
        <taxon>Bacteria</taxon>
        <taxon>Bacillati</taxon>
        <taxon>Actinomycetota</taxon>
        <taxon>Actinomycetes</taxon>
        <taxon>Micrococcales</taxon>
        <taxon>Microbacteriaceae</taxon>
        <taxon>Microbacterium</taxon>
    </lineage>
</organism>
<evidence type="ECO:0000259" key="1">
    <source>
        <dbReference type="Pfam" id="PF02627"/>
    </source>
</evidence>
<sequence length="164" mass="17773">MSTERRVHLSRSARPAYDALEAFSQTVGTIAAEAGIDARLRELVLIHASQLNGCAYCVRVHVDRAFAAGLGVDEIAQLATWRESGVFSARERAALELAECYVFIHEGGVPDEVYDRVGGILSEQEYVAISWLLVSINAFNRITIAGKYPVPPRAVQSGVGDDPA</sequence>
<dbReference type="Gene3D" id="1.20.1290.10">
    <property type="entry name" value="AhpD-like"/>
    <property type="match status" value="1"/>
</dbReference>
<evidence type="ECO:0000313" key="2">
    <source>
        <dbReference type="EMBL" id="TGY39200.1"/>
    </source>
</evidence>
<dbReference type="EMBL" id="SRYO01000001">
    <property type="protein sequence ID" value="TGY39200.1"/>
    <property type="molecule type" value="Genomic_DNA"/>
</dbReference>
<dbReference type="Pfam" id="PF02627">
    <property type="entry name" value="CMD"/>
    <property type="match status" value="1"/>
</dbReference>
<comment type="caution">
    <text evidence="2">The sequence shown here is derived from an EMBL/GenBank/DDBJ whole genome shotgun (WGS) entry which is preliminary data.</text>
</comment>
<dbReference type="AlphaFoldDB" id="A0A4V3RKC1"/>
<dbReference type="OrthoDB" id="9801997at2"/>
<gene>
    <name evidence="2" type="ORF">E5344_00915</name>
</gene>
<evidence type="ECO:0000313" key="3">
    <source>
        <dbReference type="Proteomes" id="UP000309893"/>
    </source>
</evidence>
<dbReference type="Proteomes" id="UP000309893">
    <property type="component" value="Unassembled WGS sequence"/>
</dbReference>
<dbReference type="NCBIfam" id="TIGR00778">
    <property type="entry name" value="ahpD_dom"/>
    <property type="match status" value="1"/>
</dbReference>
<dbReference type="GO" id="GO:0051920">
    <property type="term" value="F:peroxiredoxin activity"/>
    <property type="evidence" value="ECO:0007669"/>
    <property type="project" value="InterPro"/>
</dbReference>
<dbReference type="InterPro" id="IPR029032">
    <property type="entry name" value="AhpD-like"/>
</dbReference>
<dbReference type="PANTHER" id="PTHR34846">
    <property type="entry name" value="4-CARBOXYMUCONOLACTONE DECARBOXYLASE FAMILY PROTEIN (AFU_ORTHOLOGUE AFUA_6G11590)"/>
    <property type="match status" value="1"/>
</dbReference>
<dbReference type="PANTHER" id="PTHR34846:SF10">
    <property type="entry name" value="CYTOPLASMIC PROTEIN"/>
    <property type="match status" value="1"/>
</dbReference>
<feature type="domain" description="Carboxymuconolactone decarboxylase-like" evidence="1">
    <location>
        <begin position="18"/>
        <end position="99"/>
    </location>
</feature>